<sequence length="476" mass="51952">MMPPDNQLEALWSIVEPLVRADLHAEALCYAGLAIAWRDTSYYAKLLCERGVSESSVQYDAKLIGTEFDGGGPGLLELVRKSPLGLLSWLDQRLASPVIGAPHTYSNTVYLGDVIPCKIRPDVARLLDFPAFWVNAYLVRRRGDRDKQGRIAQQGLSQHRFTPRWFVMPDTPDPSQRARKIEIVSAESTFRYACQEIQARGRMNIYVAEFAVPPEFASTFSVVGENQYWAAQGLHNEALIAADAVAHVRRAASVGADVLIFPELTIPPLVRDAIANELSSSRTGIALVVAGSFHEAIAGSVQVRNISHLLDGLGNPVKLRAPSASRNWTHDKFNPVRLAHPGAPLLQEDLHAGNLITLVNTPIGLQSIITCLDLAQSAVISSVRVEYLPQQFLWIPSMSESVSAHRDHAKTIHLNHATVIACANQAQANFGNDIAIRGDAMGSFVHGAQTNQTTTALEFAKLFVVTLQSSPTSAYA</sequence>
<accession>A0AA41KZY1</accession>
<evidence type="ECO:0000313" key="3">
    <source>
        <dbReference type="Proteomes" id="UP001155901"/>
    </source>
</evidence>
<keyword evidence="4" id="KW-1185">Reference proteome</keyword>
<evidence type="ECO:0000313" key="2">
    <source>
        <dbReference type="EMBL" id="MCP2008114.1"/>
    </source>
</evidence>
<reference evidence="2" key="2">
    <citation type="submission" date="2022-03" db="EMBL/GenBank/DDBJ databases">
        <title>Genome Encyclopedia of Bacteria and Archaea VI: Functional Genomics of Type Strains.</title>
        <authorList>
            <person name="Whitman W."/>
        </authorList>
    </citation>
    <scope>NUCLEOTIDE SEQUENCE</scope>
    <source>
        <strain evidence="2">HSC-15S17</strain>
    </source>
</reference>
<dbReference type="Proteomes" id="UP001155901">
    <property type="component" value="Unassembled WGS sequence"/>
</dbReference>
<protein>
    <submittedName>
        <fullName evidence="2">Amidohydrolase</fullName>
    </submittedName>
</protein>
<proteinExistence type="predicted"/>
<dbReference type="RefSeq" id="WP_217942399.1">
    <property type="nucleotide sequence ID" value="NZ_JAHTGR010000005.1"/>
</dbReference>
<comment type="caution">
    <text evidence="1">The sequence shown here is derived from an EMBL/GenBank/DDBJ whole genome shotgun (WGS) entry which is preliminary data.</text>
</comment>
<evidence type="ECO:0000313" key="4">
    <source>
        <dbReference type="Proteomes" id="UP001162889"/>
    </source>
</evidence>
<dbReference type="EMBL" id="JAHTGR010000005">
    <property type="protein sequence ID" value="MBV6321626.1"/>
    <property type="molecule type" value="Genomic_DNA"/>
</dbReference>
<organism evidence="1 3">
    <name type="scientific">Duganella violaceipulchra</name>
    <dbReference type="NCBI Taxonomy" id="2849652"/>
    <lineage>
        <taxon>Bacteria</taxon>
        <taxon>Pseudomonadati</taxon>
        <taxon>Pseudomonadota</taxon>
        <taxon>Betaproteobacteria</taxon>
        <taxon>Burkholderiales</taxon>
        <taxon>Oxalobacteraceae</taxon>
        <taxon>Telluria group</taxon>
        <taxon>Duganella</taxon>
    </lineage>
</organism>
<dbReference type="Proteomes" id="UP001162889">
    <property type="component" value="Unassembled WGS sequence"/>
</dbReference>
<reference evidence="1" key="1">
    <citation type="submission" date="2021-07" db="EMBL/GenBank/DDBJ databases">
        <title>Characterization of violacein-producing bacteria and related species.</title>
        <authorList>
            <person name="Wilson H.S."/>
            <person name="De Leon M.E."/>
        </authorList>
    </citation>
    <scope>NUCLEOTIDE SEQUENCE</scope>
    <source>
        <strain evidence="1">HSC-15S17</strain>
    </source>
</reference>
<name>A0AA41KZY1_9BURK</name>
<gene>
    <name evidence="1" type="ORF">KVP70_11815</name>
    <name evidence="2" type="ORF">L1274_001814</name>
</gene>
<evidence type="ECO:0000313" key="1">
    <source>
        <dbReference type="EMBL" id="MBV6321626.1"/>
    </source>
</evidence>
<dbReference type="AlphaFoldDB" id="A0AA41KZY1"/>
<dbReference type="EMBL" id="JALJZU010000003">
    <property type="protein sequence ID" value="MCP2008114.1"/>
    <property type="molecule type" value="Genomic_DNA"/>
</dbReference>